<sequence>MKDFRTKIVIGLAAGAFAFAVPLATHAQQAGGVSVGGNGTGGLGVSADVGGVDASASIGGGSVADVDASVGGADGANASASVGANGEPAANVDANIGAVTGDVDINAGNEPGIAAALGFTGDDDTAGAATPGTGTPGIDPGMTGAISSMSDAEVAAYKKKCVNILRAPASFDSDLVDLCRLVREAAAR</sequence>
<feature type="signal peptide" evidence="1">
    <location>
        <begin position="1"/>
        <end position="27"/>
    </location>
</feature>
<evidence type="ECO:0000313" key="3">
    <source>
        <dbReference type="Proteomes" id="UP000094795"/>
    </source>
</evidence>
<keyword evidence="3" id="KW-1185">Reference proteome</keyword>
<dbReference type="AlphaFoldDB" id="A0A1C1YQP9"/>
<protein>
    <submittedName>
        <fullName evidence="2">Uncharacterized protein</fullName>
    </submittedName>
</protein>
<dbReference type="Proteomes" id="UP000094795">
    <property type="component" value="Unassembled WGS sequence"/>
</dbReference>
<evidence type="ECO:0000313" key="2">
    <source>
        <dbReference type="EMBL" id="OCW55829.1"/>
    </source>
</evidence>
<name>A0A1C1YQP9_9HYPH</name>
<gene>
    <name evidence="2" type="ORF">AWJ14_15235</name>
</gene>
<comment type="caution">
    <text evidence="2">The sequence shown here is derived from an EMBL/GenBank/DDBJ whole genome shotgun (WGS) entry which is preliminary data.</text>
</comment>
<dbReference type="EMBL" id="LQZT01000049">
    <property type="protein sequence ID" value="OCW55829.1"/>
    <property type="molecule type" value="Genomic_DNA"/>
</dbReference>
<accession>A0A1C1YQP9</accession>
<evidence type="ECO:0000256" key="1">
    <source>
        <dbReference type="SAM" id="SignalP"/>
    </source>
</evidence>
<dbReference type="STRING" id="1480615.AWJ14_15235"/>
<dbReference type="RefSeq" id="WP_083220401.1">
    <property type="nucleotide sequence ID" value="NZ_LQZT01000049.1"/>
</dbReference>
<dbReference type="OrthoDB" id="8031072at2"/>
<proteinExistence type="predicted"/>
<reference evidence="2 3" key="1">
    <citation type="submission" date="2015-12" db="EMBL/GenBank/DDBJ databases">
        <authorList>
            <person name="Shamseldin A."/>
            <person name="Moawad H."/>
            <person name="Abd El-Rahim W.M."/>
            <person name="Sadowsky M.J."/>
        </authorList>
    </citation>
    <scope>NUCLEOTIDE SEQUENCE [LARGE SCALE GENOMIC DNA]</scope>
    <source>
        <strain evidence="2 3">JC234</strain>
    </source>
</reference>
<organism evidence="2 3">
    <name type="scientific">Hoeflea olei</name>
    <dbReference type="NCBI Taxonomy" id="1480615"/>
    <lineage>
        <taxon>Bacteria</taxon>
        <taxon>Pseudomonadati</taxon>
        <taxon>Pseudomonadota</taxon>
        <taxon>Alphaproteobacteria</taxon>
        <taxon>Hyphomicrobiales</taxon>
        <taxon>Rhizobiaceae</taxon>
        <taxon>Hoeflea</taxon>
    </lineage>
</organism>
<keyword evidence="1" id="KW-0732">Signal</keyword>
<feature type="chain" id="PRO_5008656276" evidence="1">
    <location>
        <begin position="28"/>
        <end position="188"/>
    </location>
</feature>